<comment type="caution">
    <text evidence="1">The sequence shown here is derived from an EMBL/GenBank/DDBJ whole genome shotgun (WGS) entry which is preliminary data.</text>
</comment>
<gene>
    <name evidence="1" type="ORF">D7Z94_18755</name>
</gene>
<organism evidence="1 2">
    <name type="scientific">Ulvibacterium marinum</name>
    <dbReference type="NCBI Taxonomy" id="2419782"/>
    <lineage>
        <taxon>Bacteria</taxon>
        <taxon>Pseudomonadati</taxon>
        <taxon>Bacteroidota</taxon>
        <taxon>Flavobacteriia</taxon>
        <taxon>Flavobacteriales</taxon>
        <taxon>Flavobacteriaceae</taxon>
        <taxon>Ulvibacterium</taxon>
    </lineage>
</organism>
<evidence type="ECO:0000313" key="1">
    <source>
        <dbReference type="EMBL" id="RKN80267.1"/>
    </source>
</evidence>
<accession>A0A3B0C8I0</accession>
<dbReference type="AlphaFoldDB" id="A0A3B0C8I0"/>
<proteinExistence type="predicted"/>
<name>A0A3B0C8I0_9FLAO</name>
<keyword evidence="2" id="KW-1185">Reference proteome</keyword>
<dbReference type="Proteomes" id="UP000276603">
    <property type="component" value="Unassembled WGS sequence"/>
</dbReference>
<dbReference type="EMBL" id="RBCJ01000003">
    <property type="protein sequence ID" value="RKN80267.1"/>
    <property type="molecule type" value="Genomic_DNA"/>
</dbReference>
<evidence type="ECO:0000313" key="2">
    <source>
        <dbReference type="Proteomes" id="UP000276603"/>
    </source>
</evidence>
<evidence type="ECO:0008006" key="3">
    <source>
        <dbReference type="Google" id="ProtNLM"/>
    </source>
</evidence>
<dbReference type="OrthoDB" id="1445899at2"/>
<dbReference type="RefSeq" id="WP_120713076.1">
    <property type="nucleotide sequence ID" value="NZ_RBCJ01000003.1"/>
</dbReference>
<sequence>MRIFFLLLFILVSCEKESSNENSFGTCDADGTFTDVERTTARLIGNWKWTKSDCGLCANPGIREADKNIMASFAADGTFSVKEDSETIEEGTWEFLESYGGFFISIEPKNAAYLNGSIRVCDTELISDARPWDGAGFLFVKVDS</sequence>
<protein>
    <recommendedName>
        <fullName evidence="3">Lipocalin-like domain-containing protein</fullName>
    </recommendedName>
</protein>
<reference evidence="1 2" key="1">
    <citation type="submission" date="2018-10" db="EMBL/GenBank/DDBJ databases">
        <title>Ulvibacterium marinum gen. nov., sp. nov., a novel marine bacterium of the family Flavobacteriaceae, isolated from a culture of the green alga Ulva prolifera.</title>
        <authorList>
            <person name="Zhang Z."/>
        </authorList>
    </citation>
    <scope>NUCLEOTIDE SEQUENCE [LARGE SCALE GENOMIC DNA]</scope>
    <source>
        <strain evidence="1 2">CCMM003</strain>
    </source>
</reference>